<dbReference type="PANTHER" id="PTHR30061:SF50">
    <property type="entry name" value="MALTOSE_MALTODEXTRIN-BINDING PERIPLASMIC PROTEIN"/>
    <property type="match status" value="1"/>
</dbReference>
<dbReference type="Pfam" id="PF13416">
    <property type="entry name" value="SBP_bac_8"/>
    <property type="match status" value="1"/>
</dbReference>
<evidence type="ECO:0000256" key="2">
    <source>
        <dbReference type="ARBA" id="ARBA00022448"/>
    </source>
</evidence>
<feature type="signal peptide" evidence="4">
    <location>
        <begin position="1"/>
        <end position="20"/>
    </location>
</feature>
<feature type="chain" id="PRO_5038795788" evidence="4">
    <location>
        <begin position="21"/>
        <end position="407"/>
    </location>
</feature>
<sequence>MRRRIVTTVAGGLGAALALAACSSGGGGGEADTGDVSSLSVLDYYNNDPDNSLIQAGLDSCAEELGITLERETVPGADLIQTVLQQASSQTLPDVLMLDNPDVQQIAETGALVPLDENGVSTDGFAQGVIDASTYDGNVYGLQPVANTLALFYNTDVLAEAGVEPPTTWDELREAAATLTEGDQYGISFSAINTYEGTWQFLPPMWTNGGDETDLTSPEVAEALQLWVDLVESGSASESVINWSQGDAKDQFMAGRAAMMVNGPWNIPSMNEMPDVNWDVVQFPVNDPSQTPVAPLGGEAWTVPVTGDEASQAVAVDFVECLNTPEQQLDWAVSRYTIPTRTDLAEDFLAERPEMEAFAEQVANARSRTGELGPEWPDAATVIYEAIQLALTGQASADEAFAQASAR</sequence>
<reference evidence="6" key="1">
    <citation type="submission" date="2016-10" db="EMBL/GenBank/DDBJ databases">
        <authorList>
            <person name="Varghese N."/>
            <person name="Submissions S."/>
        </authorList>
    </citation>
    <scope>NUCLEOTIDE SEQUENCE [LARGE SCALE GENOMIC DNA]</scope>
    <source>
        <strain evidence="6">DSM 21368</strain>
    </source>
</reference>
<evidence type="ECO:0000256" key="3">
    <source>
        <dbReference type="ARBA" id="ARBA00022729"/>
    </source>
</evidence>
<dbReference type="EMBL" id="FNTX01000001">
    <property type="protein sequence ID" value="SEE30783.1"/>
    <property type="molecule type" value="Genomic_DNA"/>
</dbReference>
<dbReference type="PANTHER" id="PTHR30061">
    <property type="entry name" value="MALTOSE-BINDING PERIPLASMIC PROTEIN"/>
    <property type="match status" value="1"/>
</dbReference>
<dbReference type="Proteomes" id="UP000199220">
    <property type="component" value="Unassembled WGS sequence"/>
</dbReference>
<dbReference type="GO" id="GO:0055052">
    <property type="term" value="C:ATP-binding cassette (ABC) transporter complex, substrate-binding subunit-containing"/>
    <property type="evidence" value="ECO:0007669"/>
    <property type="project" value="TreeGrafter"/>
</dbReference>
<proteinExistence type="inferred from homology"/>
<name>A0A1H5HS75_9MICO</name>
<keyword evidence="6" id="KW-1185">Reference proteome</keyword>
<dbReference type="GO" id="GO:0015768">
    <property type="term" value="P:maltose transport"/>
    <property type="evidence" value="ECO:0007669"/>
    <property type="project" value="TreeGrafter"/>
</dbReference>
<dbReference type="Gene3D" id="3.40.190.10">
    <property type="entry name" value="Periplasmic binding protein-like II"/>
    <property type="match status" value="2"/>
</dbReference>
<dbReference type="GO" id="GO:0042956">
    <property type="term" value="P:maltodextrin transmembrane transport"/>
    <property type="evidence" value="ECO:0007669"/>
    <property type="project" value="TreeGrafter"/>
</dbReference>
<comment type="similarity">
    <text evidence="1">Belongs to the bacterial solute-binding protein 1 family.</text>
</comment>
<dbReference type="InterPro" id="IPR006059">
    <property type="entry name" value="SBP"/>
</dbReference>
<dbReference type="CDD" id="cd14748">
    <property type="entry name" value="PBP2_UgpB"/>
    <property type="match status" value="1"/>
</dbReference>
<dbReference type="STRING" id="648782.SAMN04488554_2050"/>
<keyword evidence="3 4" id="KW-0732">Signal</keyword>
<dbReference type="PROSITE" id="PS51257">
    <property type="entry name" value="PROKAR_LIPOPROTEIN"/>
    <property type="match status" value="1"/>
</dbReference>
<evidence type="ECO:0000313" key="6">
    <source>
        <dbReference type="Proteomes" id="UP000199220"/>
    </source>
</evidence>
<evidence type="ECO:0000256" key="4">
    <source>
        <dbReference type="SAM" id="SignalP"/>
    </source>
</evidence>
<gene>
    <name evidence="5" type="ORF">SAMN04488554_2050</name>
</gene>
<evidence type="ECO:0000256" key="1">
    <source>
        <dbReference type="ARBA" id="ARBA00008520"/>
    </source>
</evidence>
<organism evidence="5 6">
    <name type="scientific">Ruania alba</name>
    <dbReference type="NCBI Taxonomy" id="648782"/>
    <lineage>
        <taxon>Bacteria</taxon>
        <taxon>Bacillati</taxon>
        <taxon>Actinomycetota</taxon>
        <taxon>Actinomycetes</taxon>
        <taxon>Micrococcales</taxon>
        <taxon>Ruaniaceae</taxon>
        <taxon>Ruania</taxon>
    </lineage>
</organism>
<evidence type="ECO:0000313" key="5">
    <source>
        <dbReference type="EMBL" id="SEE30783.1"/>
    </source>
</evidence>
<accession>A0A1H5HS75</accession>
<dbReference type="AlphaFoldDB" id="A0A1H5HS75"/>
<dbReference type="RefSeq" id="WP_245708754.1">
    <property type="nucleotide sequence ID" value="NZ_FNTX01000001.1"/>
</dbReference>
<dbReference type="GO" id="GO:1901982">
    <property type="term" value="F:maltose binding"/>
    <property type="evidence" value="ECO:0007669"/>
    <property type="project" value="TreeGrafter"/>
</dbReference>
<keyword evidence="2" id="KW-0813">Transport</keyword>
<dbReference type="SUPFAM" id="SSF53850">
    <property type="entry name" value="Periplasmic binding protein-like II"/>
    <property type="match status" value="1"/>
</dbReference>
<protein>
    <submittedName>
        <fullName evidence="5">Carbohydrate ABC transporter substrate-binding protein, CUT1 family</fullName>
    </submittedName>
</protein>